<dbReference type="AlphaFoldDB" id="A0AAV1J4Y0"/>
<keyword evidence="6" id="KW-1015">Disulfide bond</keyword>
<keyword evidence="3" id="KW-0378">Hydrolase</keyword>
<dbReference type="CDD" id="cd02248">
    <property type="entry name" value="Peptidase_C1A"/>
    <property type="match status" value="1"/>
</dbReference>
<dbReference type="InterPro" id="IPR013201">
    <property type="entry name" value="Prot_inhib_I29"/>
</dbReference>
<proteinExistence type="inferred from homology"/>
<dbReference type="GO" id="GO:0008234">
    <property type="term" value="F:cysteine-type peptidase activity"/>
    <property type="evidence" value="ECO:0007669"/>
    <property type="project" value="UniProtKB-KW"/>
</dbReference>
<dbReference type="InterPro" id="IPR013128">
    <property type="entry name" value="Peptidase_C1A"/>
</dbReference>
<dbReference type="SMART" id="SM00848">
    <property type="entry name" value="Inhibitor_I29"/>
    <property type="match status" value="1"/>
</dbReference>
<evidence type="ECO:0000256" key="5">
    <source>
        <dbReference type="ARBA" id="ARBA00023145"/>
    </source>
</evidence>
<comment type="caution">
    <text evidence="10">The sequence shown here is derived from an EMBL/GenBank/DDBJ whole genome shotgun (WGS) entry which is preliminary data.</text>
</comment>
<feature type="signal peptide" evidence="7">
    <location>
        <begin position="1"/>
        <end position="23"/>
    </location>
</feature>
<reference evidence="10 11" key="1">
    <citation type="submission" date="2023-11" db="EMBL/GenBank/DDBJ databases">
        <authorList>
            <person name="Okamura Y."/>
        </authorList>
    </citation>
    <scope>NUCLEOTIDE SEQUENCE [LARGE SCALE GENOMIC DNA]</scope>
</reference>
<dbReference type="SMART" id="SM00645">
    <property type="entry name" value="Pept_C1"/>
    <property type="match status" value="1"/>
</dbReference>
<dbReference type="SUPFAM" id="SSF54001">
    <property type="entry name" value="Cysteine proteinases"/>
    <property type="match status" value="1"/>
</dbReference>
<evidence type="ECO:0000256" key="6">
    <source>
        <dbReference type="ARBA" id="ARBA00023157"/>
    </source>
</evidence>
<accession>A0AAV1J4Y0</accession>
<feature type="domain" description="Peptidase C1A papain C-terminal" evidence="8">
    <location>
        <begin position="315"/>
        <end position="529"/>
    </location>
</feature>
<evidence type="ECO:0000313" key="11">
    <source>
        <dbReference type="Proteomes" id="UP001497472"/>
    </source>
</evidence>
<evidence type="ECO:0000313" key="10">
    <source>
        <dbReference type="EMBL" id="CAK1543672.1"/>
    </source>
</evidence>
<dbReference type="Pfam" id="PF00112">
    <property type="entry name" value="Peptidase_C1"/>
    <property type="match status" value="1"/>
</dbReference>
<dbReference type="EMBL" id="CAVLEF010000004">
    <property type="protein sequence ID" value="CAK1543672.1"/>
    <property type="molecule type" value="Genomic_DNA"/>
</dbReference>
<evidence type="ECO:0000259" key="9">
    <source>
        <dbReference type="SMART" id="SM00848"/>
    </source>
</evidence>
<evidence type="ECO:0000256" key="2">
    <source>
        <dbReference type="ARBA" id="ARBA00022670"/>
    </source>
</evidence>
<sequence length="530" mass="60747">MGPNMASLFTLLASAVVFETALSFTIDFELEKSESGIVFPTEYYFRGEVTSLFTGLIQPFQIWYSAENNRSRIDYYDGTTKTYYVAENDEDVGRAYEVFPMTTDTLDSEVICVPEENDGPQKNFLPKTENYTYVGKTSRYGLDTEIWEYKEYDDEVLPLNVYHTLFVYREGDIHLPLRYEVRKYNDWSKSLYAHYINVYKDFGTPNFDDLDVDKVEECNVFSNVEEKFKRFKSLHNKEYGSDEHEFRRTIFEENLRIVEEHNRNNLSYKMAINEFSDLTPDEFGVFTATGFQQPIEGTEPFIYSEEELGDMVKDLPENFDLRSEGYISKIKHQARCGSCWAFTATASIEGALARTNGGRLLDLSEQSLVDCSWGFGNMGCLGGHLETAMKYVMKYGIPTEKDYGLYKSKNGYCHIQNVTDVQHIRGFGRVPVKSVNAMKVALYKYGPVAVAVHVGDKMSKYSSGIFYDPECNESSPNHGMVVVGYGVRDGNLYWILKNSYGEHWGEDGYLLISAKDNNCHVLEHATYPIV</sequence>
<evidence type="ECO:0000256" key="4">
    <source>
        <dbReference type="ARBA" id="ARBA00022807"/>
    </source>
</evidence>
<evidence type="ECO:0000256" key="1">
    <source>
        <dbReference type="ARBA" id="ARBA00008455"/>
    </source>
</evidence>
<comment type="similarity">
    <text evidence="1">Belongs to the peptidase C1 family.</text>
</comment>
<dbReference type="GO" id="GO:0006508">
    <property type="term" value="P:proteolysis"/>
    <property type="evidence" value="ECO:0007669"/>
    <property type="project" value="UniProtKB-KW"/>
</dbReference>
<name>A0AAV1J4Y0_9NEOP</name>
<gene>
    <name evidence="10" type="ORF">LNINA_LOCUS3474</name>
</gene>
<protein>
    <submittedName>
        <fullName evidence="10">Uncharacterized protein</fullName>
    </submittedName>
</protein>
<evidence type="ECO:0000259" key="8">
    <source>
        <dbReference type="SMART" id="SM00645"/>
    </source>
</evidence>
<dbReference type="PROSITE" id="PS00139">
    <property type="entry name" value="THIOL_PROTEASE_CYS"/>
    <property type="match status" value="1"/>
</dbReference>
<dbReference type="Proteomes" id="UP001497472">
    <property type="component" value="Unassembled WGS sequence"/>
</dbReference>
<dbReference type="Pfam" id="PF08246">
    <property type="entry name" value="Inhibitor_I29"/>
    <property type="match status" value="1"/>
</dbReference>
<dbReference type="PRINTS" id="PR00705">
    <property type="entry name" value="PAPAIN"/>
</dbReference>
<dbReference type="PANTHER" id="PTHR12411">
    <property type="entry name" value="CYSTEINE PROTEASE FAMILY C1-RELATED"/>
    <property type="match status" value="1"/>
</dbReference>
<dbReference type="InterPro" id="IPR000668">
    <property type="entry name" value="Peptidase_C1A_C"/>
</dbReference>
<dbReference type="InterPro" id="IPR038765">
    <property type="entry name" value="Papain-like_cys_pep_sf"/>
</dbReference>
<dbReference type="InterPro" id="IPR039417">
    <property type="entry name" value="Peptidase_C1A_papain-like"/>
</dbReference>
<feature type="chain" id="PRO_5043718318" evidence="7">
    <location>
        <begin position="24"/>
        <end position="530"/>
    </location>
</feature>
<evidence type="ECO:0000256" key="3">
    <source>
        <dbReference type="ARBA" id="ARBA00022801"/>
    </source>
</evidence>
<keyword evidence="5" id="KW-0865">Zymogen</keyword>
<dbReference type="Gene3D" id="3.90.70.10">
    <property type="entry name" value="Cysteine proteinases"/>
    <property type="match status" value="1"/>
</dbReference>
<keyword evidence="2" id="KW-0645">Protease</keyword>
<dbReference type="InterPro" id="IPR000169">
    <property type="entry name" value="Pept_cys_AS"/>
</dbReference>
<feature type="domain" description="Cathepsin propeptide inhibitor" evidence="9">
    <location>
        <begin position="228"/>
        <end position="283"/>
    </location>
</feature>
<keyword evidence="7" id="KW-0732">Signal</keyword>
<keyword evidence="4" id="KW-0788">Thiol protease</keyword>
<evidence type="ECO:0000256" key="7">
    <source>
        <dbReference type="SAM" id="SignalP"/>
    </source>
</evidence>
<organism evidence="10 11">
    <name type="scientific">Leptosia nina</name>
    <dbReference type="NCBI Taxonomy" id="320188"/>
    <lineage>
        <taxon>Eukaryota</taxon>
        <taxon>Metazoa</taxon>
        <taxon>Ecdysozoa</taxon>
        <taxon>Arthropoda</taxon>
        <taxon>Hexapoda</taxon>
        <taxon>Insecta</taxon>
        <taxon>Pterygota</taxon>
        <taxon>Neoptera</taxon>
        <taxon>Endopterygota</taxon>
        <taxon>Lepidoptera</taxon>
        <taxon>Glossata</taxon>
        <taxon>Ditrysia</taxon>
        <taxon>Papilionoidea</taxon>
        <taxon>Pieridae</taxon>
        <taxon>Pierinae</taxon>
        <taxon>Leptosia</taxon>
    </lineage>
</organism>
<keyword evidence="11" id="KW-1185">Reference proteome</keyword>
<dbReference type="FunFam" id="3.90.70.10:FF:000332">
    <property type="entry name" value="Cathepsin L1"/>
    <property type="match status" value="1"/>
</dbReference>